<dbReference type="Proteomes" id="UP001175228">
    <property type="component" value="Unassembled WGS sequence"/>
</dbReference>
<dbReference type="AlphaFoldDB" id="A0AA39PYW9"/>
<organism evidence="1 2">
    <name type="scientific">Armillaria luteobubalina</name>
    <dbReference type="NCBI Taxonomy" id="153913"/>
    <lineage>
        <taxon>Eukaryota</taxon>
        <taxon>Fungi</taxon>
        <taxon>Dikarya</taxon>
        <taxon>Basidiomycota</taxon>
        <taxon>Agaricomycotina</taxon>
        <taxon>Agaricomycetes</taxon>
        <taxon>Agaricomycetidae</taxon>
        <taxon>Agaricales</taxon>
        <taxon>Marasmiineae</taxon>
        <taxon>Physalacriaceae</taxon>
        <taxon>Armillaria</taxon>
    </lineage>
</organism>
<reference evidence="1" key="1">
    <citation type="submission" date="2023-06" db="EMBL/GenBank/DDBJ databases">
        <authorList>
            <consortium name="Lawrence Berkeley National Laboratory"/>
            <person name="Ahrendt S."/>
            <person name="Sahu N."/>
            <person name="Indic B."/>
            <person name="Wong-Bajracharya J."/>
            <person name="Merenyi Z."/>
            <person name="Ke H.-M."/>
            <person name="Monk M."/>
            <person name="Kocsube S."/>
            <person name="Drula E."/>
            <person name="Lipzen A."/>
            <person name="Balint B."/>
            <person name="Henrissat B."/>
            <person name="Andreopoulos B."/>
            <person name="Martin F.M."/>
            <person name="Harder C.B."/>
            <person name="Rigling D."/>
            <person name="Ford K.L."/>
            <person name="Foster G.D."/>
            <person name="Pangilinan J."/>
            <person name="Papanicolaou A."/>
            <person name="Barry K."/>
            <person name="LaButti K."/>
            <person name="Viragh M."/>
            <person name="Koriabine M."/>
            <person name="Yan M."/>
            <person name="Riley R."/>
            <person name="Champramary S."/>
            <person name="Plett K.L."/>
            <person name="Tsai I.J."/>
            <person name="Slot J."/>
            <person name="Sipos G."/>
            <person name="Plett J."/>
            <person name="Nagy L.G."/>
            <person name="Grigoriev I.V."/>
        </authorList>
    </citation>
    <scope>NUCLEOTIDE SEQUENCE</scope>
    <source>
        <strain evidence="1">HWK02</strain>
    </source>
</reference>
<evidence type="ECO:0000313" key="1">
    <source>
        <dbReference type="EMBL" id="KAK0493090.1"/>
    </source>
</evidence>
<dbReference type="EMBL" id="JAUEPU010000026">
    <property type="protein sequence ID" value="KAK0493090.1"/>
    <property type="molecule type" value="Genomic_DNA"/>
</dbReference>
<evidence type="ECO:0000313" key="2">
    <source>
        <dbReference type="Proteomes" id="UP001175228"/>
    </source>
</evidence>
<name>A0AA39PYW9_9AGAR</name>
<gene>
    <name evidence="1" type="ORF">EDD18DRAFT_1108308</name>
</gene>
<accession>A0AA39PYW9</accession>
<sequence>MLSWSVKDVATWSLFFLVDPSLVPDGKRALLKSLTVQAFPGAAWKKSNMMEPPDTLTRSFDGCDIIVRAPHMWTKGYLRLISQSMLEHAQRSSIPTTFQISHTSSNRTRLSQDTRNIEAFANVARMQSKFTFRTSTSQYRNSEARILAVDERTTPIFVDSGSLYTWVVDVTPGWVTDHSKIKSEAISKEIGSYTVDEVFWEDA</sequence>
<proteinExistence type="predicted"/>
<comment type="caution">
    <text evidence="1">The sequence shown here is derived from an EMBL/GenBank/DDBJ whole genome shotgun (WGS) entry which is preliminary data.</text>
</comment>
<protein>
    <submittedName>
        <fullName evidence="1">Uncharacterized protein</fullName>
    </submittedName>
</protein>
<keyword evidence="2" id="KW-1185">Reference proteome</keyword>